<feature type="compositionally biased region" description="Basic and acidic residues" evidence="1">
    <location>
        <begin position="38"/>
        <end position="48"/>
    </location>
</feature>
<gene>
    <name evidence="2" type="ORF">IFR04_004339</name>
</gene>
<reference evidence="2" key="1">
    <citation type="submission" date="2021-02" db="EMBL/GenBank/DDBJ databases">
        <title>Genome sequence Cadophora malorum strain M34.</title>
        <authorList>
            <person name="Stefanovic E."/>
            <person name="Vu D."/>
            <person name="Scully C."/>
            <person name="Dijksterhuis J."/>
            <person name="Roader J."/>
            <person name="Houbraken J."/>
        </authorList>
    </citation>
    <scope>NUCLEOTIDE SEQUENCE</scope>
    <source>
        <strain evidence="2">M34</strain>
    </source>
</reference>
<evidence type="ECO:0000313" key="2">
    <source>
        <dbReference type="EMBL" id="KAG4422570.1"/>
    </source>
</evidence>
<dbReference type="Pfam" id="PF11905">
    <property type="entry name" value="DUF3425"/>
    <property type="match status" value="1"/>
</dbReference>
<accession>A0A8H8BSC6</accession>
<dbReference type="EMBL" id="JAFJYH010000047">
    <property type="protein sequence ID" value="KAG4422570.1"/>
    <property type="molecule type" value="Genomic_DNA"/>
</dbReference>
<evidence type="ECO:0000313" key="3">
    <source>
        <dbReference type="Proteomes" id="UP000664132"/>
    </source>
</evidence>
<sequence length="314" mass="34855">MADKRTPHIVIPEPGDPDRKRALNVLAQRRYRQKKREKAQSRLHRADLPADPSPQVASTSSKATLPNTTPFWDLSMPVIAGSHDFFEVDTTITQIDSASSVSTIASSTATHGTGDANGLVDFDISTFPIPADFTSELQRLESSQFTFPDDRAIDVPELQVMKAGLSIAGMLGCAESMWDISAHRVCDKSLISTPFLPANLKPTDIQCRIPHHPIFDLLPWPSVRTKFIIVFSQPANVRPPMARDPLALMQLIYDMDDSAEGLKVSGSDFLSVENWEVGQLFFKHWWWAFDRSVVDTSNALRAKRGSPKLMLGPT</sequence>
<dbReference type="AlphaFoldDB" id="A0A8H8BSC6"/>
<keyword evidence="3" id="KW-1185">Reference proteome</keyword>
<name>A0A8H8BSC6_9HELO</name>
<evidence type="ECO:0008006" key="4">
    <source>
        <dbReference type="Google" id="ProtNLM"/>
    </source>
</evidence>
<proteinExistence type="predicted"/>
<dbReference type="Proteomes" id="UP000664132">
    <property type="component" value="Unassembled WGS sequence"/>
</dbReference>
<feature type="compositionally biased region" description="Polar residues" evidence="1">
    <location>
        <begin position="55"/>
        <end position="64"/>
    </location>
</feature>
<dbReference type="PANTHER" id="PTHR38116:SF9">
    <property type="entry name" value="BZIP DOMAIN-CONTAINING PROTEIN"/>
    <property type="match status" value="1"/>
</dbReference>
<dbReference type="OrthoDB" id="5973539at2759"/>
<protein>
    <recommendedName>
        <fullName evidence="4">BZIP domain-containing protein</fullName>
    </recommendedName>
</protein>
<dbReference type="CDD" id="cd14688">
    <property type="entry name" value="bZIP_YAP"/>
    <property type="match status" value="1"/>
</dbReference>
<evidence type="ECO:0000256" key="1">
    <source>
        <dbReference type="SAM" id="MobiDB-lite"/>
    </source>
</evidence>
<organism evidence="2 3">
    <name type="scientific">Cadophora malorum</name>
    <dbReference type="NCBI Taxonomy" id="108018"/>
    <lineage>
        <taxon>Eukaryota</taxon>
        <taxon>Fungi</taxon>
        <taxon>Dikarya</taxon>
        <taxon>Ascomycota</taxon>
        <taxon>Pezizomycotina</taxon>
        <taxon>Leotiomycetes</taxon>
        <taxon>Helotiales</taxon>
        <taxon>Ploettnerulaceae</taxon>
        <taxon>Cadophora</taxon>
    </lineage>
</organism>
<dbReference type="PANTHER" id="PTHR38116">
    <property type="entry name" value="CHROMOSOME 7, WHOLE GENOME SHOTGUN SEQUENCE"/>
    <property type="match status" value="1"/>
</dbReference>
<comment type="caution">
    <text evidence="2">The sequence shown here is derived from an EMBL/GenBank/DDBJ whole genome shotgun (WGS) entry which is preliminary data.</text>
</comment>
<dbReference type="InterPro" id="IPR021833">
    <property type="entry name" value="DUF3425"/>
</dbReference>
<feature type="region of interest" description="Disordered" evidence="1">
    <location>
        <begin position="1"/>
        <end position="64"/>
    </location>
</feature>